<dbReference type="Pfam" id="PF00355">
    <property type="entry name" value="Rieske"/>
    <property type="match status" value="1"/>
</dbReference>
<evidence type="ECO:0000313" key="9">
    <source>
        <dbReference type="EMBL" id="OJZ75259.1"/>
    </source>
</evidence>
<dbReference type="PANTHER" id="PTHR43756">
    <property type="entry name" value="CHOLINE MONOOXYGENASE, CHLOROPLASTIC"/>
    <property type="match status" value="1"/>
</dbReference>
<accession>A0A1Q4HZX6</accession>
<dbReference type="InterPro" id="IPR015881">
    <property type="entry name" value="ARHD_Rieske_2Fe_2S"/>
</dbReference>
<dbReference type="Gene3D" id="3.90.380.10">
    <property type="entry name" value="Naphthalene 1,2-dioxygenase Alpha Subunit, Chain A, domain 1"/>
    <property type="match status" value="2"/>
</dbReference>
<keyword evidence="7" id="KW-0520">NAD</keyword>
<comment type="cofactor">
    <cofactor evidence="1">
        <name>Fe cation</name>
        <dbReference type="ChEBI" id="CHEBI:24875"/>
    </cofactor>
</comment>
<dbReference type="PANTHER" id="PTHR43756:SF5">
    <property type="entry name" value="CHOLINE MONOOXYGENASE, CHLOROPLASTIC"/>
    <property type="match status" value="1"/>
</dbReference>
<keyword evidence="3" id="KW-0479">Metal-binding</keyword>
<dbReference type="AlphaFoldDB" id="A0A1Q4HZX6"/>
<dbReference type="Proteomes" id="UP000186438">
    <property type="component" value="Unassembled WGS sequence"/>
</dbReference>
<evidence type="ECO:0000256" key="5">
    <source>
        <dbReference type="ARBA" id="ARBA00023004"/>
    </source>
</evidence>
<keyword evidence="4" id="KW-0560">Oxidoreductase</keyword>
<name>A0A1Q4HZX6_9MYCO</name>
<dbReference type="RefSeq" id="WP_073872148.1">
    <property type="nucleotide sequence ID" value="NZ_MPNT01000003.1"/>
</dbReference>
<dbReference type="CDD" id="cd03469">
    <property type="entry name" value="Rieske_RO_Alpha_N"/>
    <property type="match status" value="1"/>
</dbReference>
<dbReference type="Pfam" id="PF00848">
    <property type="entry name" value="Ring_hydroxyl_A"/>
    <property type="match status" value="1"/>
</dbReference>
<sequence>MTKPAFSFDSGSGLDDVLAPVRKAAETVTAQQPFVRSMTRRVLDHLTTSGLDIADDVMIVPADVFTNPDRFVADRQMMRQVPHVVAWGGEIAEPGDYTTKDVMGTPILLLRDKGGAARAFVNVCAHRGAQVAAGCGRATRFTCPYHAWTYDSNGRLASLPGRQMFKGVELAELGLRPLPVSEEAGLIVVGLDPSVTVDGFLDDAHDDLASFGFDQYAHAVSAELHLKADWKLAVDVNFEGYHFPFLHKDTLAPIVTNNSVFDVLGMHCRWAFPFRNIEELRDVPEQDWPERFSGSVVYGIFPSCVLVESPVSTLMLRIYPGERVGTCVVHMVGGSLHPMKDDADRLLAQSGYDGATAVLRDEDFPAAEACQRGAEHGLENIILGRSEPLVQHLHRTWDAALTPSP</sequence>
<dbReference type="GO" id="GO:0005506">
    <property type="term" value="F:iron ion binding"/>
    <property type="evidence" value="ECO:0007669"/>
    <property type="project" value="InterPro"/>
</dbReference>
<evidence type="ECO:0000256" key="7">
    <source>
        <dbReference type="ARBA" id="ARBA00023027"/>
    </source>
</evidence>
<evidence type="ECO:0000256" key="3">
    <source>
        <dbReference type="ARBA" id="ARBA00022723"/>
    </source>
</evidence>
<dbReference type="SUPFAM" id="SSF55961">
    <property type="entry name" value="Bet v1-like"/>
    <property type="match status" value="1"/>
</dbReference>
<dbReference type="GO" id="GO:0004497">
    <property type="term" value="F:monooxygenase activity"/>
    <property type="evidence" value="ECO:0007669"/>
    <property type="project" value="UniProtKB-ARBA"/>
</dbReference>
<evidence type="ECO:0000256" key="6">
    <source>
        <dbReference type="ARBA" id="ARBA00023014"/>
    </source>
</evidence>
<dbReference type="InterPro" id="IPR036922">
    <property type="entry name" value="Rieske_2Fe-2S_sf"/>
</dbReference>
<comment type="caution">
    <text evidence="9">The sequence shown here is derived from an EMBL/GenBank/DDBJ whole genome shotgun (WGS) entry which is preliminary data.</text>
</comment>
<keyword evidence="6" id="KW-0411">Iron-sulfur</keyword>
<dbReference type="PRINTS" id="PR00090">
    <property type="entry name" value="RNGDIOXGNASE"/>
</dbReference>
<dbReference type="GO" id="GO:0016705">
    <property type="term" value="F:oxidoreductase activity, acting on paired donors, with incorporation or reduction of molecular oxygen"/>
    <property type="evidence" value="ECO:0007669"/>
    <property type="project" value="UniProtKB-ARBA"/>
</dbReference>
<dbReference type="InterPro" id="IPR001663">
    <property type="entry name" value="Rng_hydr_dOase-A"/>
</dbReference>
<keyword evidence="10" id="KW-1185">Reference proteome</keyword>
<dbReference type="STRING" id="53378.BRW65_05470"/>
<dbReference type="InterPro" id="IPR015879">
    <property type="entry name" value="Ring_hydroxy_dOase_asu_C_dom"/>
</dbReference>
<dbReference type="EMBL" id="MPNT01000003">
    <property type="protein sequence ID" value="OJZ75259.1"/>
    <property type="molecule type" value="Genomic_DNA"/>
</dbReference>
<dbReference type="SUPFAM" id="SSF50022">
    <property type="entry name" value="ISP domain"/>
    <property type="match status" value="1"/>
</dbReference>
<evidence type="ECO:0000256" key="4">
    <source>
        <dbReference type="ARBA" id="ARBA00023002"/>
    </source>
</evidence>
<evidence type="ECO:0000313" key="10">
    <source>
        <dbReference type="Proteomes" id="UP000186438"/>
    </source>
</evidence>
<proteinExistence type="predicted"/>
<reference evidence="9 10" key="1">
    <citation type="submission" date="2016-11" db="EMBL/GenBank/DDBJ databases">
        <title>Genome sequences of unsequenced Mycobacteria.</title>
        <authorList>
            <person name="Greninger A.L."/>
            <person name="Fang F."/>
            <person name="Jerome K.R."/>
        </authorList>
    </citation>
    <scope>NUCLEOTIDE SEQUENCE [LARGE SCALE GENOMIC DNA]</scope>
    <source>
        <strain evidence="9 10">M11</strain>
    </source>
</reference>
<feature type="domain" description="Rieske" evidence="8">
    <location>
        <begin position="84"/>
        <end position="189"/>
    </location>
</feature>
<dbReference type="PROSITE" id="PS00570">
    <property type="entry name" value="RING_HYDROXYL_ALPHA"/>
    <property type="match status" value="1"/>
</dbReference>
<evidence type="ECO:0000259" key="8">
    <source>
        <dbReference type="PROSITE" id="PS51296"/>
    </source>
</evidence>
<gene>
    <name evidence="9" type="ORF">BRW65_05470</name>
</gene>
<dbReference type="InterPro" id="IPR017941">
    <property type="entry name" value="Rieske_2Fe-2S"/>
</dbReference>
<dbReference type="Gene3D" id="2.102.10.10">
    <property type="entry name" value="Rieske [2Fe-2S] iron-sulphur domain"/>
    <property type="match status" value="1"/>
</dbReference>
<evidence type="ECO:0000256" key="2">
    <source>
        <dbReference type="ARBA" id="ARBA00022714"/>
    </source>
</evidence>
<dbReference type="PROSITE" id="PS51296">
    <property type="entry name" value="RIESKE"/>
    <property type="match status" value="1"/>
</dbReference>
<organism evidence="9 10">
    <name type="scientific">Mycobacterium paraffinicum</name>
    <dbReference type="NCBI Taxonomy" id="53378"/>
    <lineage>
        <taxon>Bacteria</taxon>
        <taxon>Bacillati</taxon>
        <taxon>Actinomycetota</taxon>
        <taxon>Actinomycetes</taxon>
        <taxon>Mycobacteriales</taxon>
        <taxon>Mycobacteriaceae</taxon>
        <taxon>Mycobacterium</taxon>
    </lineage>
</organism>
<evidence type="ECO:0000256" key="1">
    <source>
        <dbReference type="ARBA" id="ARBA00001962"/>
    </source>
</evidence>
<protein>
    <recommendedName>
        <fullName evidence="8">Rieske domain-containing protein</fullName>
    </recommendedName>
</protein>
<dbReference type="OrthoDB" id="5243643at2"/>
<keyword evidence="2" id="KW-0001">2Fe-2S</keyword>
<dbReference type="GO" id="GO:0051537">
    <property type="term" value="F:2 iron, 2 sulfur cluster binding"/>
    <property type="evidence" value="ECO:0007669"/>
    <property type="project" value="UniProtKB-KW"/>
</dbReference>
<keyword evidence="5" id="KW-0408">Iron</keyword>